<feature type="compositionally biased region" description="Basic and acidic residues" evidence="1">
    <location>
        <begin position="195"/>
        <end position="205"/>
    </location>
</feature>
<feature type="non-terminal residue" evidence="2">
    <location>
        <position position="1"/>
    </location>
</feature>
<dbReference type="EMBL" id="CAJVQB010032888">
    <property type="protein sequence ID" value="CAG8818957.1"/>
    <property type="molecule type" value="Genomic_DNA"/>
</dbReference>
<sequence length="488" mass="57134">IKKLFQKKEQKIVGILEKFKNRVLKKDKVVTKYLEIQHVELICIIREIIEEYDYIQHKIARAKDMLLQLECGTYNYSTKELQTTINGDKSAHRPYKHKLEARELQEEITTEHINSRRKQESHPTEVDCSIHDKVREDISASRWALCNRIKLTSTNQTQSIQEVTTMTNQSSREEYNPNKKNLPKVEPLTKTGHSNTRERNYRKQQEQSILHQRRDRSPSKLDLMKYNKSGLFNRQENTKTPCDMSSTGPLTKRKLLKEILEKLSNLEEKQKKTEEGKKSKTYKAIVQLSKCIRKEKKNQTQKIDTVLREEMIQGIREINKKLNIEIASIGEYWSNKADKNHAKLKEIQERINDRCEIINGKQGKMLASLLDKPFNKIKIDRLVKENGLQRSLLLERDKILVHTKEHFSSQFKEKVNEDITEEEWEQAVLTASNKSAPGASGISYTLIKMAGPFPQQIYKEFTNMCLIRGQVPRKWKLATIYPIPKMDS</sequence>
<protein>
    <submittedName>
        <fullName evidence="2">39932_t:CDS:1</fullName>
    </submittedName>
</protein>
<proteinExistence type="predicted"/>
<feature type="region of interest" description="Disordered" evidence="1">
    <location>
        <begin position="165"/>
        <end position="219"/>
    </location>
</feature>
<evidence type="ECO:0000256" key="1">
    <source>
        <dbReference type="SAM" id="MobiDB-lite"/>
    </source>
</evidence>
<gene>
    <name evidence="2" type="ORF">GMARGA_LOCUS27185</name>
</gene>
<keyword evidence="3" id="KW-1185">Reference proteome</keyword>
<accession>A0ABN7W8K3</accession>
<comment type="caution">
    <text evidence="2">The sequence shown here is derived from an EMBL/GenBank/DDBJ whole genome shotgun (WGS) entry which is preliminary data.</text>
</comment>
<name>A0ABN7W8K3_GIGMA</name>
<dbReference type="Proteomes" id="UP000789901">
    <property type="component" value="Unassembled WGS sequence"/>
</dbReference>
<evidence type="ECO:0000313" key="2">
    <source>
        <dbReference type="EMBL" id="CAG8818957.1"/>
    </source>
</evidence>
<evidence type="ECO:0000313" key="3">
    <source>
        <dbReference type="Proteomes" id="UP000789901"/>
    </source>
</evidence>
<organism evidence="2 3">
    <name type="scientific">Gigaspora margarita</name>
    <dbReference type="NCBI Taxonomy" id="4874"/>
    <lineage>
        <taxon>Eukaryota</taxon>
        <taxon>Fungi</taxon>
        <taxon>Fungi incertae sedis</taxon>
        <taxon>Mucoromycota</taxon>
        <taxon>Glomeromycotina</taxon>
        <taxon>Glomeromycetes</taxon>
        <taxon>Diversisporales</taxon>
        <taxon>Gigasporaceae</taxon>
        <taxon>Gigaspora</taxon>
    </lineage>
</organism>
<reference evidence="2 3" key="1">
    <citation type="submission" date="2021-06" db="EMBL/GenBank/DDBJ databases">
        <authorList>
            <person name="Kallberg Y."/>
            <person name="Tangrot J."/>
            <person name="Rosling A."/>
        </authorList>
    </citation>
    <scope>NUCLEOTIDE SEQUENCE [LARGE SCALE GENOMIC DNA]</scope>
    <source>
        <strain evidence="2 3">120-4 pot B 10/14</strain>
    </source>
</reference>